<dbReference type="GO" id="GO:0016702">
    <property type="term" value="F:oxidoreductase activity, acting on single donors with incorporation of molecular oxygen, incorporation of two atoms of oxygen"/>
    <property type="evidence" value="ECO:0007669"/>
    <property type="project" value="InterPro"/>
</dbReference>
<comment type="caution">
    <text evidence="8">The sequence shown here is derived from an EMBL/GenBank/DDBJ whole genome shotgun (WGS) entry which is preliminary data.</text>
</comment>
<dbReference type="SUPFAM" id="SSF49723">
    <property type="entry name" value="Lipase/lipooxygenase domain (PLAT/LH2 domain)"/>
    <property type="match status" value="1"/>
</dbReference>
<name>A0A7J7K7A4_BUGNE</name>
<dbReference type="PROSITE" id="PS50095">
    <property type="entry name" value="PLAT"/>
    <property type="match status" value="1"/>
</dbReference>
<accession>A0A7J7K7A4</accession>
<dbReference type="Proteomes" id="UP000593567">
    <property type="component" value="Unassembled WGS sequence"/>
</dbReference>
<comment type="caution">
    <text evidence="5">Lacks conserved residue(s) required for the propagation of feature annotation.</text>
</comment>
<dbReference type="InterPro" id="IPR000907">
    <property type="entry name" value="LipOase"/>
</dbReference>
<feature type="domain" description="Lipoxygenase" evidence="7">
    <location>
        <begin position="121"/>
        <end position="661"/>
    </location>
</feature>
<dbReference type="InterPro" id="IPR036226">
    <property type="entry name" value="LipOase_C_sf"/>
</dbReference>
<proteinExistence type="predicted"/>
<keyword evidence="1" id="KW-0479">Metal-binding</keyword>
<keyword evidence="4" id="KW-0443">Lipid metabolism</keyword>
<dbReference type="PROSITE" id="PS00081">
    <property type="entry name" value="LIPOXYGENASE_2"/>
    <property type="match status" value="1"/>
</dbReference>
<dbReference type="OrthoDB" id="407298at2759"/>
<dbReference type="GO" id="GO:0046872">
    <property type="term" value="F:metal ion binding"/>
    <property type="evidence" value="ECO:0007669"/>
    <property type="project" value="UniProtKB-KW"/>
</dbReference>
<evidence type="ECO:0000313" key="9">
    <source>
        <dbReference type="Proteomes" id="UP000593567"/>
    </source>
</evidence>
<evidence type="ECO:0000256" key="3">
    <source>
        <dbReference type="ARBA" id="ARBA00023002"/>
    </source>
</evidence>
<dbReference type="PROSITE" id="PS51393">
    <property type="entry name" value="LIPOXYGENASE_3"/>
    <property type="match status" value="1"/>
</dbReference>
<evidence type="ECO:0000256" key="2">
    <source>
        <dbReference type="ARBA" id="ARBA00022964"/>
    </source>
</evidence>
<dbReference type="Gene3D" id="2.40.180.10">
    <property type="entry name" value="Catalase core domain"/>
    <property type="match status" value="1"/>
</dbReference>
<keyword evidence="2" id="KW-0223">Dioxygenase</keyword>
<evidence type="ECO:0000256" key="5">
    <source>
        <dbReference type="PROSITE-ProRule" id="PRU00152"/>
    </source>
</evidence>
<gene>
    <name evidence="8" type="ORF">EB796_007184</name>
</gene>
<dbReference type="InterPro" id="IPR001024">
    <property type="entry name" value="PLAT/LH2_dom"/>
</dbReference>
<evidence type="ECO:0000256" key="4">
    <source>
        <dbReference type="ARBA" id="ARBA00023098"/>
    </source>
</evidence>
<dbReference type="Gene3D" id="1.20.245.10">
    <property type="entry name" value="Lipoxygenase-1, Domain 5"/>
    <property type="match status" value="1"/>
</dbReference>
<dbReference type="SUPFAM" id="SSF48484">
    <property type="entry name" value="Lipoxigenase"/>
    <property type="match status" value="1"/>
</dbReference>
<reference evidence="8" key="1">
    <citation type="submission" date="2020-06" db="EMBL/GenBank/DDBJ databases">
        <title>Draft genome of Bugula neritina, a colonial animal packing powerful symbionts and potential medicines.</title>
        <authorList>
            <person name="Rayko M."/>
        </authorList>
    </citation>
    <scope>NUCLEOTIDE SEQUENCE [LARGE SCALE GENOMIC DNA]</scope>
    <source>
        <strain evidence="8">Kwan_BN1</strain>
    </source>
</reference>
<dbReference type="InterPro" id="IPR020834">
    <property type="entry name" value="LipOase_CS"/>
</dbReference>
<dbReference type="AlphaFoldDB" id="A0A7J7K7A4"/>
<dbReference type="EMBL" id="VXIV02001056">
    <property type="protein sequence ID" value="KAF6034509.1"/>
    <property type="molecule type" value="Genomic_DNA"/>
</dbReference>
<dbReference type="SMART" id="SM00308">
    <property type="entry name" value="LH2"/>
    <property type="match status" value="1"/>
</dbReference>
<evidence type="ECO:0000259" key="7">
    <source>
        <dbReference type="PROSITE" id="PS51393"/>
    </source>
</evidence>
<dbReference type="InterPro" id="IPR013819">
    <property type="entry name" value="LipOase_C"/>
</dbReference>
<dbReference type="Pfam" id="PF01477">
    <property type="entry name" value="PLAT"/>
    <property type="match status" value="1"/>
</dbReference>
<sequence>MGNCQTTKTHKVVVTTGDKKSGGATDINVHLTLTDVKDSVSNEIKLTSVWNNDFRKGQQEQFNLDLPGLTKIKEISVRRDEAGAKDDWFVDRVEITCITDNSKPSIFPFHRWIHADTKLSLVEFDTTLPQFEKHPEQREKELKQKREKYILVSKILGAPRQVEILPEDEQFSYAYEFDIAKEYASQLIKTTLIDWTTPEFDSLQDMKDIFKKCNIKVPSGIKDWRLDESFGNQKLCGCNPGIIQLCTQIPDYFAVTADLVEPFLEGKTLQTTLSQKRLYMIDLRYLSEVECPRSCVLPGPTCLLYVKDSKDLVPVAIQLMPKPGSDNPVFTPADPEYTWMAAKMWFNFAETADHESASHLGHTHLLIESVAVCTHRELSPSHPMFRLLAPHFLYVMPINDGAIRSLVSTDGWIEKTMSIGRVGMFNIIRLKWAEWNLQEDGNFVKNLKRRGVDDVSALPNYHYRDDGLLIWRAIENYVRKVVNTVYDQPQKLSADTEIEAWREALIKDAEFKGIVDKFSTNEDLIEVLTVFIFITSAVHASLNFGQYDIYGFPPNYPTVMNHTKWPTTKEPLDEDYIVKSLPPKRQALDIIFILKVLSERGTNSLGDYTWRYAYGPLLEPALNEFRAELADVAATVDARNKRRERPYDYLHPREIPNSISI</sequence>
<evidence type="ECO:0000256" key="1">
    <source>
        <dbReference type="ARBA" id="ARBA00022723"/>
    </source>
</evidence>
<keyword evidence="3" id="KW-0560">Oxidoreductase</keyword>
<dbReference type="PANTHER" id="PTHR11771">
    <property type="entry name" value="LIPOXYGENASE"/>
    <property type="match status" value="1"/>
</dbReference>
<dbReference type="InterPro" id="IPR036392">
    <property type="entry name" value="PLAT/LH2_dom_sf"/>
</dbReference>
<dbReference type="Gene3D" id="3.10.450.60">
    <property type="match status" value="1"/>
</dbReference>
<dbReference type="Pfam" id="PF00305">
    <property type="entry name" value="Lipoxygenase"/>
    <property type="match status" value="1"/>
</dbReference>
<evidence type="ECO:0000313" key="8">
    <source>
        <dbReference type="EMBL" id="KAF6034509.1"/>
    </source>
</evidence>
<dbReference type="PRINTS" id="PR00087">
    <property type="entry name" value="LIPOXYGENASE"/>
</dbReference>
<dbReference type="GO" id="GO:0034440">
    <property type="term" value="P:lipid oxidation"/>
    <property type="evidence" value="ECO:0007669"/>
    <property type="project" value="InterPro"/>
</dbReference>
<feature type="domain" description="PLAT" evidence="6">
    <location>
        <begin position="8"/>
        <end position="127"/>
    </location>
</feature>
<protein>
    <submittedName>
        <fullName evidence="8">ALOX5</fullName>
    </submittedName>
</protein>
<evidence type="ECO:0000259" key="6">
    <source>
        <dbReference type="PROSITE" id="PS50095"/>
    </source>
</evidence>
<organism evidence="8 9">
    <name type="scientific">Bugula neritina</name>
    <name type="common">Brown bryozoan</name>
    <name type="synonym">Sertularia neritina</name>
    <dbReference type="NCBI Taxonomy" id="10212"/>
    <lineage>
        <taxon>Eukaryota</taxon>
        <taxon>Metazoa</taxon>
        <taxon>Spiralia</taxon>
        <taxon>Lophotrochozoa</taxon>
        <taxon>Bryozoa</taxon>
        <taxon>Gymnolaemata</taxon>
        <taxon>Cheilostomatida</taxon>
        <taxon>Flustrina</taxon>
        <taxon>Buguloidea</taxon>
        <taxon>Bugulidae</taxon>
        <taxon>Bugula</taxon>
    </lineage>
</organism>
<keyword evidence="9" id="KW-1185">Reference proteome</keyword>